<keyword evidence="2" id="KW-0804">Transcription</keyword>
<keyword evidence="1" id="KW-0805">Transcription regulation</keyword>
<dbReference type="RefSeq" id="WP_225565729.1">
    <property type="nucleotide sequence ID" value="NZ_JAIXCQ010000007.1"/>
</dbReference>
<name>A0ABS7ZK04_9MICO</name>
<reference evidence="4 5" key="1">
    <citation type="submission" date="2021-09" db="EMBL/GenBank/DDBJ databases">
        <title>Isoptericola luteus sp. nov., a novel bacterium isolated from Harbin, the capital city of Heilongjiang province.</title>
        <authorList>
            <person name="Li J."/>
        </authorList>
    </citation>
    <scope>NUCLEOTIDE SEQUENCE [LARGE SCALE GENOMIC DNA]</scope>
    <source>
        <strain evidence="4 5">NEAU-Y5</strain>
    </source>
</reference>
<sequence>MVISRYLHEYATRAAGLLGDDVEASITMRQHGLTLRGGSSTPDAARCDQAEAMADAGPCVEAMTTATILVVPSVEDDDRWLAWREQSIKEGFVKALALPARVTPGIVVALNLYSRSPAAWEEKMVRAGDSYARLIASGVRLQLEFSDLEDAAASLYQAMSGTVAVERAVGAIIQTNDCTEAQARDLLRTAAEDQGVGERTIAVTILRSLAVGGPGRRR</sequence>
<dbReference type="PROSITE" id="PS50921">
    <property type="entry name" value="ANTAR"/>
    <property type="match status" value="1"/>
</dbReference>
<dbReference type="InterPro" id="IPR005561">
    <property type="entry name" value="ANTAR"/>
</dbReference>
<dbReference type="SUPFAM" id="SSF52172">
    <property type="entry name" value="CheY-like"/>
    <property type="match status" value="1"/>
</dbReference>
<gene>
    <name evidence="4" type="ORF">LEP48_11475</name>
</gene>
<evidence type="ECO:0000259" key="3">
    <source>
        <dbReference type="PROSITE" id="PS50921"/>
    </source>
</evidence>
<protein>
    <submittedName>
        <fullName evidence="4">GAF and ANTAR domain-containing protein</fullName>
    </submittedName>
</protein>
<comment type="caution">
    <text evidence="4">The sequence shown here is derived from an EMBL/GenBank/DDBJ whole genome shotgun (WGS) entry which is preliminary data.</text>
</comment>
<dbReference type="InterPro" id="IPR029016">
    <property type="entry name" value="GAF-like_dom_sf"/>
</dbReference>
<accession>A0ABS7ZK04</accession>
<keyword evidence="5" id="KW-1185">Reference proteome</keyword>
<dbReference type="SUPFAM" id="SSF55781">
    <property type="entry name" value="GAF domain-like"/>
    <property type="match status" value="1"/>
</dbReference>
<evidence type="ECO:0000256" key="1">
    <source>
        <dbReference type="ARBA" id="ARBA00023015"/>
    </source>
</evidence>
<organism evidence="4 5">
    <name type="scientific">Isoptericola luteus</name>
    <dbReference type="NCBI Taxonomy" id="2879484"/>
    <lineage>
        <taxon>Bacteria</taxon>
        <taxon>Bacillati</taxon>
        <taxon>Actinomycetota</taxon>
        <taxon>Actinomycetes</taxon>
        <taxon>Micrococcales</taxon>
        <taxon>Promicromonosporaceae</taxon>
        <taxon>Isoptericola</taxon>
    </lineage>
</organism>
<dbReference type="SMART" id="SM01012">
    <property type="entry name" value="ANTAR"/>
    <property type="match status" value="1"/>
</dbReference>
<dbReference type="InterPro" id="IPR036388">
    <property type="entry name" value="WH-like_DNA-bd_sf"/>
</dbReference>
<evidence type="ECO:0000256" key="2">
    <source>
        <dbReference type="ARBA" id="ARBA00023163"/>
    </source>
</evidence>
<dbReference type="Gene3D" id="3.30.450.40">
    <property type="match status" value="1"/>
</dbReference>
<evidence type="ECO:0000313" key="5">
    <source>
        <dbReference type="Proteomes" id="UP001319870"/>
    </source>
</evidence>
<evidence type="ECO:0000313" key="4">
    <source>
        <dbReference type="EMBL" id="MCA5893964.1"/>
    </source>
</evidence>
<dbReference type="Gene3D" id="1.10.10.10">
    <property type="entry name" value="Winged helix-like DNA-binding domain superfamily/Winged helix DNA-binding domain"/>
    <property type="match status" value="1"/>
</dbReference>
<dbReference type="Proteomes" id="UP001319870">
    <property type="component" value="Unassembled WGS sequence"/>
</dbReference>
<dbReference type="EMBL" id="JAIXCQ010000007">
    <property type="protein sequence ID" value="MCA5893964.1"/>
    <property type="molecule type" value="Genomic_DNA"/>
</dbReference>
<feature type="domain" description="ANTAR" evidence="3">
    <location>
        <begin position="145"/>
        <end position="206"/>
    </location>
</feature>
<dbReference type="InterPro" id="IPR011006">
    <property type="entry name" value="CheY-like_superfamily"/>
</dbReference>
<proteinExistence type="predicted"/>
<dbReference type="Pfam" id="PF03861">
    <property type="entry name" value="ANTAR"/>
    <property type="match status" value="1"/>
</dbReference>